<evidence type="ECO:0000313" key="3">
    <source>
        <dbReference type="Proteomes" id="UP000179769"/>
    </source>
</evidence>
<dbReference type="Proteomes" id="UP000179769">
    <property type="component" value="Unassembled WGS sequence"/>
</dbReference>
<evidence type="ECO:0000313" key="2">
    <source>
        <dbReference type="EMBL" id="OHV39395.1"/>
    </source>
</evidence>
<proteinExistence type="predicted"/>
<keyword evidence="1" id="KW-0812">Transmembrane</keyword>
<dbReference type="OrthoDB" id="3216131at2"/>
<accession>A0A1S1R1I7</accession>
<organism evidence="2 3">
    <name type="scientific">Parafrankia soli</name>
    <dbReference type="NCBI Taxonomy" id="2599596"/>
    <lineage>
        <taxon>Bacteria</taxon>
        <taxon>Bacillati</taxon>
        <taxon>Actinomycetota</taxon>
        <taxon>Actinomycetes</taxon>
        <taxon>Frankiales</taxon>
        <taxon>Frankiaceae</taxon>
        <taxon>Parafrankia</taxon>
    </lineage>
</organism>
<feature type="transmembrane region" description="Helical" evidence="1">
    <location>
        <begin position="62"/>
        <end position="85"/>
    </location>
</feature>
<dbReference type="EMBL" id="MAXA01000099">
    <property type="protein sequence ID" value="OHV39395.1"/>
    <property type="molecule type" value="Genomic_DNA"/>
</dbReference>
<evidence type="ECO:0008006" key="4">
    <source>
        <dbReference type="Google" id="ProtNLM"/>
    </source>
</evidence>
<reference evidence="3" key="1">
    <citation type="submission" date="2016-07" db="EMBL/GenBank/DDBJ databases">
        <title>Frankia sp. NRRL B-16219 Genome sequencing.</title>
        <authorList>
            <person name="Ghodhbane-Gtari F."/>
            <person name="Swanson E."/>
            <person name="Gueddou A."/>
            <person name="Louati M."/>
            <person name="Nouioui I."/>
            <person name="Hezbri K."/>
            <person name="Abebe-Akele F."/>
            <person name="Simpson S."/>
            <person name="Morris K."/>
            <person name="Thomas K."/>
            <person name="Gtari M."/>
            <person name="Tisa L.S."/>
        </authorList>
    </citation>
    <scope>NUCLEOTIDE SEQUENCE [LARGE SCALE GENOMIC DNA]</scope>
    <source>
        <strain evidence="3">NRRL B-16219</strain>
    </source>
</reference>
<protein>
    <recommendedName>
        <fullName evidence="4">YggT family protein</fullName>
    </recommendedName>
</protein>
<evidence type="ECO:0000256" key="1">
    <source>
        <dbReference type="SAM" id="Phobius"/>
    </source>
</evidence>
<dbReference type="InterPro" id="IPR003425">
    <property type="entry name" value="CCB3/YggT"/>
</dbReference>
<name>A0A1S1R1I7_9ACTN</name>
<dbReference type="GO" id="GO:0016020">
    <property type="term" value="C:membrane"/>
    <property type="evidence" value="ECO:0007669"/>
    <property type="project" value="InterPro"/>
</dbReference>
<dbReference type="Pfam" id="PF02325">
    <property type="entry name" value="CCB3_YggT"/>
    <property type="match status" value="1"/>
</dbReference>
<keyword evidence="1" id="KW-1133">Transmembrane helix</keyword>
<dbReference type="AlphaFoldDB" id="A0A1S1R1I7"/>
<gene>
    <name evidence="2" type="ORF">BBK14_33025</name>
</gene>
<keyword evidence="3" id="KW-1185">Reference proteome</keyword>
<comment type="caution">
    <text evidence="2">The sequence shown here is derived from an EMBL/GenBank/DDBJ whole genome shotgun (WGS) entry which is preliminary data.</text>
</comment>
<sequence length="87" mass="9410">MLTVYIGLVVIRYGLDLLTRLRVMPTPLPRPAALAAEVLYKATDPPLKALNKRIPPVRVGSVAFDLGFLLLLIILMMLNAIVSAIGG</sequence>
<keyword evidence="1" id="KW-0472">Membrane</keyword>